<protein>
    <recommendedName>
        <fullName evidence="1">Serine aminopeptidase S33 domain-containing protein</fullName>
    </recommendedName>
</protein>
<dbReference type="InterPro" id="IPR022742">
    <property type="entry name" value="Hydrolase_4"/>
</dbReference>
<dbReference type="SUPFAM" id="SSF53474">
    <property type="entry name" value="alpha/beta-Hydrolases"/>
    <property type="match status" value="1"/>
</dbReference>
<dbReference type="RefSeq" id="XP_064660753.1">
    <property type="nucleotide sequence ID" value="XM_064800802.1"/>
</dbReference>
<dbReference type="InterPro" id="IPR029058">
    <property type="entry name" value="AB_hydrolase_fold"/>
</dbReference>
<reference evidence="2 3" key="1">
    <citation type="submission" date="2023-08" db="EMBL/GenBank/DDBJ databases">
        <title>Black Yeasts Isolated from many extreme environments.</title>
        <authorList>
            <person name="Coleine C."/>
            <person name="Stajich J.E."/>
            <person name="Selbmann L."/>
        </authorList>
    </citation>
    <scope>NUCLEOTIDE SEQUENCE [LARGE SCALE GENOMIC DNA]</scope>
    <source>
        <strain evidence="2 3">CCFEE 5935</strain>
    </source>
</reference>
<accession>A0AAV9PI92</accession>
<dbReference type="Gene3D" id="3.40.50.1820">
    <property type="entry name" value="alpha/beta hydrolase"/>
    <property type="match status" value="1"/>
</dbReference>
<keyword evidence="3" id="KW-1185">Reference proteome</keyword>
<feature type="domain" description="Serine aminopeptidase S33" evidence="1">
    <location>
        <begin position="99"/>
        <end position="346"/>
    </location>
</feature>
<dbReference type="InterPro" id="IPR051044">
    <property type="entry name" value="MAG_DAG_Lipase"/>
</dbReference>
<sequence length="377" mass="41771">MAAGLALLTRAMVWLGEVGDELLCSCRLYKHAKPFGLVASAVLLQRLITTGATIPTSRIRTIHSSRPLTMADITTSEGWLTTPDGQKLYTKTWSPPSTVKARLVYLHGFSDHCNAYTYLYTSLAQRGIKVYSYDQRGWGRSVHTPKQKGLTGPTQQVMDDITSFIKHLPSNESDIPLFLMGHSMGGGETIVYAATGPSEVAGQIRGFLLESPLISLFSKPWKPTVFFGSLASKVLPHMPMLQKLDASLMSRDPEVCKAWAEDELCHDYGTLEGLAGMLERGASVEQGRTVLAEGRGDGGKTRLWIGHGTGDKVCDYQASKRWFDSLKVEDKQLQPYDGWYHRLHEELGEDKERYADDVARWILERSGSLGETGKSKL</sequence>
<evidence type="ECO:0000259" key="1">
    <source>
        <dbReference type="Pfam" id="PF12146"/>
    </source>
</evidence>
<dbReference type="EMBL" id="JAVRRT010000005">
    <property type="protein sequence ID" value="KAK5171909.1"/>
    <property type="molecule type" value="Genomic_DNA"/>
</dbReference>
<dbReference type="GeneID" id="89924892"/>
<dbReference type="Pfam" id="PF12146">
    <property type="entry name" value="Hydrolase_4"/>
    <property type="match status" value="1"/>
</dbReference>
<proteinExistence type="predicted"/>
<organism evidence="2 3">
    <name type="scientific">Saxophila tyrrhenica</name>
    <dbReference type="NCBI Taxonomy" id="1690608"/>
    <lineage>
        <taxon>Eukaryota</taxon>
        <taxon>Fungi</taxon>
        <taxon>Dikarya</taxon>
        <taxon>Ascomycota</taxon>
        <taxon>Pezizomycotina</taxon>
        <taxon>Dothideomycetes</taxon>
        <taxon>Dothideomycetidae</taxon>
        <taxon>Mycosphaerellales</taxon>
        <taxon>Extremaceae</taxon>
        <taxon>Saxophila</taxon>
    </lineage>
</organism>
<gene>
    <name evidence="2" type="ORF">LTR77_003546</name>
</gene>
<comment type="caution">
    <text evidence="2">The sequence shown here is derived from an EMBL/GenBank/DDBJ whole genome shotgun (WGS) entry which is preliminary data.</text>
</comment>
<evidence type="ECO:0000313" key="3">
    <source>
        <dbReference type="Proteomes" id="UP001337655"/>
    </source>
</evidence>
<dbReference type="Proteomes" id="UP001337655">
    <property type="component" value="Unassembled WGS sequence"/>
</dbReference>
<name>A0AAV9PI92_9PEZI</name>
<dbReference type="AlphaFoldDB" id="A0AAV9PI92"/>
<evidence type="ECO:0000313" key="2">
    <source>
        <dbReference type="EMBL" id="KAK5171909.1"/>
    </source>
</evidence>
<dbReference type="PANTHER" id="PTHR11614">
    <property type="entry name" value="PHOSPHOLIPASE-RELATED"/>
    <property type="match status" value="1"/>
</dbReference>